<sequence length="99" mass="10725">MLQFPPWKVALVLLTLAWGVVMALPNVANMDNAPGFMPKKGVNLGLDLQGGVYLMMEINPDEVIANRLEVFAGDVRSALSNVAPSERIGHLPEISGRQL</sequence>
<dbReference type="EMBL" id="DOGS01000298">
    <property type="protein sequence ID" value="HBQ50136.1"/>
    <property type="molecule type" value="Genomic_DNA"/>
</dbReference>
<accession>A0A356WBA9</accession>
<gene>
    <name evidence="1" type="ORF">DD728_14875</name>
</gene>
<dbReference type="Pfam" id="PF07549">
    <property type="entry name" value="Sec_GG"/>
    <property type="match status" value="1"/>
</dbReference>
<proteinExistence type="predicted"/>
<dbReference type="Proteomes" id="UP000263957">
    <property type="component" value="Unassembled WGS sequence"/>
</dbReference>
<comment type="caution">
    <text evidence="1">The sequence shown here is derived from an EMBL/GenBank/DDBJ whole genome shotgun (WGS) entry which is preliminary data.</text>
</comment>
<protein>
    <submittedName>
        <fullName evidence="1">Protein translocase subunit SecD</fullName>
    </submittedName>
</protein>
<feature type="non-terminal residue" evidence="1">
    <location>
        <position position="99"/>
    </location>
</feature>
<name>A0A356WBA9_9PROT</name>
<reference evidence="1 2" key="1">
    <citation type="journal article" date="2018" name="Nat. Biotechnol.">
        <title>A standardized bacterial taxonomy based on genome phylogeny substantially revises the tree of life.</title>
        <authorList>
            <person name="Parks D.H."/>
            <person name="Chuvochina M."/>
            <person name="Waite D.W."/>
            <person name="Rinke C."/>
            <person name="Skarshewski A."/>
            <person name="Chaumeil P.A."/>
            <person name="Hugenholtz P."/>
        </authorList>
    </citation>
    <scope>NUCLEOTIDE SEQUENCE [LARGE SCALE GENOMIC DNA]</scope>
    <source>
        <strain evidence="1">UBA10378</strain>
    </source>
</reference>
<organism evidence="1 2">
    <name type="scientific">Hyphomonas atlantica</name>
    <dbReference type="NCBI Taxonomy" id="1280948"/>
    <lineage>
        <taxon>Bacteria</taxon>
        <taxon>Pseudomonadati</taxon>
        <taxon>Pseudomonadota</taxon>
        <taxon>Alphaproteobacteria</taxon>
        <taxon>Hyphomonadales</taxon>
        <taxon>Hyphomonadaceae</taxon>
        <taxon>Hyphomonas</taxon>
    </lineage>
</organism>
<dbReference type="InterPro" id="IPR022646">
    <property type="entry name" value="SecD/SecF_CS"/>
</dbReference>
<evidence type="ECO:0000313" key="2">
    <source>
        <dbReference type="Proteomes" id="UP000263957"/>
    </source>
</evidence>
<evidence type="ECO:0000313" key="1">
    <source>
        <dbReference type="EMBL" id="HBQ50136.1"/>
    </source>
</evidence>
<dbReference type="AlphaFoldDB" id="A0A356WBA9"/>